<organism evidence="2 3">
    <name type="scientific">Phytophthora ramorum</name>
    <name type="common">Sudden oak death agent</name>
    <dbReference type="NCBI Taxonomy" id="164328"/>
    <lineage>
        <taxon>Eukaryota</taxon>
        <taxon>Sar</taxon>
        <taxon>Stramenopiles</taxon>
        <taxon>Oomycota</taxon>
        <taxon>Peronosporomycetes</taxon>
        <taxon>Peronosporales</taxon>
        <taxon>Peronosporaceae</taxon>
        <taxon>Phytophthora</taxon>
    </lineage>
</organism>
<dbReference type="VEuPathDB" id="FungiDB:KRP23_9398"/>
<dbReference type="RefSeq" id="XP_067742576.1">
    <property type="nucleotide sequence ID" value="XM_067894948.1"/>
</dbReference>
<dbReference type="OrthoDB" id="163330at2759"/>
<name>H3GIW1_PHYRM</name>
<proteinExistence type="predicted"/>
<dbReference type="eggNOG" id="ENOG502SP9T">
    <property type="taxonomic scope" value="Eukaryota"/>
</dbReference>
<evidence type="ECO:0000313" key="2">
    <source>
        <dbReference type="EnsemblProtists" id="Phyra76025"/>
    </source>
</evidence>
<evidence type="ECO:0000256" key="1">
    <source>
        <dbReference type="SAM" id="MobiDB-lite"/>
    </source>
</evidence>
<accession>H3GIW1</accession>
<dbReference type="EMBL" id="DS566012">
    <property type="status" value="NOT_ANNOTATED_CDS"/>
    <property type="molecule type" value="Genomic_DNA"/>
</dbReference>
<dbReference type="VEuPathDB" id="FungiDB:KRP22_1922"/>
<dbReference type="OMA" id="NARSEWA"/>
<dbReference type="InParanoid" id="H3GIW1"/>
<evidence type="ECO:0000313" key="3">
    <source>
        <dbReference type="Proteomes" id="UP000005238"/>
    </source>
</evidence>
<reference evidence="3" key="1">
    <citation type="journal article" date="2006" name="Science">
        <title>Phytophthora genome sequences uncover evolutionary origins and mechanisms of pathogenesis.</title>
        <authorList>
            <person name="Tyler B.M."/>
            <person name="Tripathy S."/>
            <person name="Zhang X."/>
            <person name="Dehal P."/>
            <person name="Jiang R.H."/>
            <person name="Aerts A."/>
            <person name="Arredondo F.D."/>
            <person name="Baxter L."/>
            <person name="Bensasson D."/>
            <person name="Beynon J.L."/>
            <person name="Chapman J."/>
            <person name="Damasceno C.M."/>
            <person name="Dorrance A.E."/>
            <person name="Dou D."/>
            <person name="Dickerman A.W."/>
            <person name="Dubchak I.L."/>
            <person name="Garbelotto M."/>
            <person name="Gijzen M."/>
            <person name="Gordon S.G."/>
            <person name="Govers F."/>
            <person name="Grunwald N.J."/>
            <person name="Huang W."/>
            <person name="Ivors K.L."/>
            <person name="Jones R.W."/>
            <person name="Kamoun S."/>
            <person name="Krampis K."/>
            <person name="Lamour K.H."/>
            <person name="Lee M.K."/>
            <person name="McDonald W.H."/>
            <person name="Medina M."/>
            <person name="Meijer H.J."/>
            <person name="Nordberg E.K."/>
            <person name="Maclean D.J."/>
            <person name="Ospina-Giraldo M.D."/>
            <person name="Morris P.F."/>
            <person name="Phuntumart V."/>
            <person name="Putnam N.H."/>
            <person name="Rash S."/>
            <person name="Rose J.K."/>
            <person name="Sakihama Y."/>
            <person name="Salamov A.A."/>
            <person name="Savidor A."/>
            <person name="Scheuring C.F."/>
            <person name="Smith B.M."/>
            <person name="Sobral B.W."/>
            <person name="Terry A."/>
            <person name="Torto-Alalibo T.A."/>
            <person name="Win J."/>
            <person name="Xu Z."/>
            <person name="Zhang H."/>
            <person name="Grigoriev I.V."/>
            <person name="Rokhsar D.S."/>
            <person name="Boore J.L."/>
        </authorList>
    </citation>
    <scope>NUCLEOTIDE SEQUENCE [LARGE SCALE GENOMIC DNA]</scope>
    <source>
        <strain evidence="3">Pr102</strain>
    </source>
</reference>
<reference evidence="2" key="2">
    <citation type="submission" date="2015-06" db="UniProtKB">
        <authorList>
            <consortium name="EnsemblProtists"/>
        </authorList>
    </citation>
    <scope>IDENTIFICATION</scope>
    <source>
        <strain evidence="2">Pr102</strain>
    </source>
</reference>
<sequence length="236" mass="25962">MAKDDAANIHRPAKRLRQEAVWSAGASRELLRLRFRKLRGLFDEAQTVADVHEAWGIVATAINENESLGLQADAVTCSDQLTKLRKQWQDSSAAQLHLMMAECFSQSTTVATSQSARSTLNRAAEEAMVQDAEKVGGETSPKRRKTTEASSSPPASPQVEAPLSPEPVSLSPQTISSTSQSASSPPAEDEEFPRQDEILRLLEIRSQQLERLAHSHQELADWTQKVMAAIVNHQNL</sequence>
<feature type="compositionally biased region" description="Low complexity" evidence="1">
    <location>
        <begin position="169"/>
        <end position="186"/>
    </location>
</feature>
<dbReference type="GeneID" id="94230723"/>
<dbReference type="Proteomes" id="UP000005238">
    <property type="component" value="Unassembled WGS sequence"/>
</dbReference>
<dbReference type="HOGENOM" id="CLU_981604_0_0_1"/>
<dbReference type="AlphaFoldDB" id="H3GIW1"/>
<protein>
    <submittedName>
        <fullName evidence="2">Uncharacterized protein</fullName>
    </submittedName>
</protein>
<feature type="region of interest" description="Disordered" evidence="1">
    <location>
        <begin position="115"/>
        <end position="195"/>
    </location>
</feature>
<keyword evidence="3" id="KW-1185">Reference proteome</keyword>
<dbReference type="EnsemblProtists" id="Phyra76025">
    <property type="protein sequence ID" value="Phyra76025"/>
    <property type="gene ID" value="Phyra76025"/>
</dbReference>